<dbReference type="EMBL" id="VDCQ01000003">
    <property type="protein sequence ID" value="TNJ67797.1"/>
    <property type="molecule type" value="Genomic_DNA"/>
</dbReference>
<keyword evidence="3 6" id="KW-0812">Transmembrane</keyword>
<dbReference type="InterPro" id="IPR011053">
    <property type="entry name" value="Single_hybrid_motif"/>
</dbReference>
<evidence type="ECO:0000256" key="1">
    <source>
        <dbReference type="ARBA" id="ARBA00004167"/>
    </source>
</evidence>
<evidence type="ECO:0000313" key="8">
    <source>
        <dbReference type="Proteomes" id="UP000307943"/>
    </source>
</evidence>
<evidence type="ECO:0000256" key="6">
    <source>
        <dbReference type="SAM" id="Phobius"/>
    </source>
</evidence>
<evidence type="ECO:0000256" key="3">
    <source>
        <dbReference type="ARBA" id="ARBA00022692"/>
    </source>
</evidence>
<gene>
    <name evidence="7" type="ORF">FE784_03355</name>
</gene>
<dbReference type="PANTHER" id="PTHR30386:SF26">
    <property type="entry name" value="TRANSPORT PROTEIN COMB"/>
    <property type="match status" value="1"/>
</dbReference>
<sequence length="288" mass="31541">MNPNIFRQSSLEKMSSPEKLDVLMTIAHPRHWIALLSILVLLVAFFIWAVTGTVTVKMTGSGVFVLQDGFATIVHTSAGQVTDIGVKPGETVRRGDSVARIFDPSWPENGVRDDSTDSAQRLLLKSRVVSLQNGRILKVHVQPGQWVQAGQPLFTLEAAGSEEKFEAIVYVPVEQGKSLKPGIQARVWPNGDYANANGAILGEVATVSQVPEGLEDMERTTGNRELAATYMKAGPMVEVRVILQKDRSHPTGLRWTAQRAEPGMSVKTGMLCSAQFIIGKTHPIEWIF</sequence>
<evidence type="ECO:0000256" key="5">
    <source>
        <dbReference type="ARBA" id="ARBA00023136"/>
    </source>
</evidence>
<dbReference type="GO" id="GO:0016020">
    <property type="term" value="C:membrane"/>
    <property type="evidence" value="ECO:0007669"/>
    <property type="project" value="UniProtKB-SubCell"/>
</dbReference>
<keyword evidence="8" id="KW-1185">Reference proteome</keyword>
<dbReference type="RefSeq" id="WP_139600700.1">
    <property type="nucleotide sequence ID" value="NZ_VDCQ01000003.1"/>
</dbReference>
<dbReference type="InterPro" id="IPR050739">
    <property type="entry name" value="MFP"/>
</dbReference>
<organism evidence="7 8">
    <name type="scientific">Paenibacillus hemerocallicola</name>
    <dbReference type="NCBI Taxonomy" id="1172614"/>
    <lineage>
        <taxon>Bacteria</taxon>
        <taxon>Bacillati</taxon>
        <taxon>Bacillota</taxon>
        <taxon>Bacilli</taxon>
        <taxon>Bacillales</taxon>
        <taxon>Paenibacillaceae</taxon>
        <taxon>Paenibacillus</taxon>
    </lineage>
</organism>
<feature type="transmembrane region" description="Helical" evidence="6">
    <location>
        <begin position="32"/>
        <end position="51"/>
    </location>
</feature>
<dbReference type="PANTHER" id="PTHR30386">
    <property type="entry name" value="MEMBRANE FUSION SUBUNIT OF EMRAB-TOLC MULTIDRUG EFFLUX PUMP"/>
    <property type="match status" value="1"/>
</dbReference>
<evidence type="ECO:0000256" key="4">
    <source>
        <dbReference type="ARBA" id="ARBA00022989"/>
    </source>
</evidence>
<dbReference type="PRINTS" id="PR01490">
    <property type="entry name" value="RTXTOXIND"/>
</dbReference>
<comment type="caution">
    <text evidence="7">The sequence shown here is derived from an EMBL/GenBank/DDBJ whole genome shotgun (WGS) entry which is preliminary data.</text>
</comment>
<comment type="similarity">
    <text evidence="2">Belongs to the membrane fusion protein (MFP) (TC 8.A.1) family.</text>
</comment>
<reference evidence="7 8" key="1">
    <citation type="submission" date="2019-05" db="EMBL/GenBank/DDBJ databases">
        <title>We sequenced the genome of Paenibacillus hemerocallicola KCTC 33185 for further insight into its adaptation and study the phylogeny of Paenibacillus.</title>
        <authorList>
            <person name="Narsing Rao M.P."/>
        </authorList>
    </citation>
    <scope>NUCLEOTIDE SEQUENCE [LARGE SCALE GENOMIC DNA]</scope>
    <source>
        <strain evidence="7 8">KCTC 33185</strain>
    </source>
</reference>
<dbReference type="AlphaFoldDB" id="A0A5C4TGT3"/>
<dbReference type="OrthoDB" id="8439633at2"/>
<name>A0A5C4TGT3_9BACL</name>
<keyword evidence="5 6" id="KW-0472">Membrane</keyword>
<accession>A0A5C4TGT3</accession>
<proteinExistence type="inferred from homology"/>
<protein>
    <submittedName>
        <fullName evidence="7">HlyD family efflux transporter periplasmic adaptor subunit</fullName>
    </submittedName>
</protein>
<dbReference type="SUPFAM" id="SSF51230">
    <property type="entry name" value="Single hybrid motif"/>
    <property type="match status" value="1"/>
</dbReference>
<dbReference type="Proteomes" id="UP000307943">
    <property type="component" value="Unassembled WGS sequence"/>
</dbReference>
<evidence type="ECO:0000313" key="7">
    <source>
        <dbReference type="EMBL" id="TNJ67797.1"/>
    </source>
</evidence>
<evidence type="ECO:0000256" key="2">
    <source>
        <dbReference type="ARBA" id="ARBA00009477"/>
    </source>
</evidence>
<comment type="subcellular location">
    <subcellularLocation>
        <location evidence="1">Membrane</location>
        <topology evidence="1">Single-pass membrane protein</topology>
    </subcellularLocation>
</comment>
<keyword evidence="4 6" id="KW-1133">Transmembrane helix</keyword>
<dbReference type="Gene3D" id="2.40.50.100">
    <property type="match status" value="1"/>
</dbReference>